<dbReference type="PROSITE" id="PS00595">
    <property type="entry name" value="AA_TRANSFER_CLASS_5"/>
    <property type="match status" value="1"/>
</dbReference>
<dbReference type="GO" id="GO:0030170">
    <property type="term" value="F:pyridoxal phosphate binding"/>
    <property type="evidence" value="ECO:0007669"/>
    <property type="project" value="UniProtKB-UniRule"/>
</dbReference>
<dbReference type="InterPro" id="IPR020578">
    <property type="entry name" value="Aminotrans_V_PyrdxlP_BS"/>
</dbReference>
<evidence type="ECO:0000256" key="8">
    <source>
        <dbReference type="RuleBase" id="RU004506"/>
    </source>
</evidence>
<dbReference type="Proteomes" id="UP000741360">
    <property type="component" value="Unassembled WGS sequence"/>
</dbReference>
<comment type="similarity">
    <text evidence="2 8">Belongs to the class-V pyridoxal-phosphate-dependent aminotransferase family. Csd subfamily.</text>
</comment>
<dbReference type="InterPro" id="IPR015424">
    <property type="entry name" value="PyrdxlP-dep_Trfase"/>
</dbReference>
<feature type="domain" description="Aminotransferase class V" evidence="9">
    <location>
        <begin position="2"/>
        <end position="334"/>
    </location>
</feature>
<accession>A0A932GSB6</accession>
<dbReference type="InterPro" id="IPR015422">
    <property type="entry name" value="PyrdxlP-dep_Trfase_small"/>
</dbReference>
<evidence type="ECO:0000256" key="7">
    <source>
        <dbReference type="RuleBase" id="RU004504"/>
    </source>
</evidence>
<feature type="non-terminal residue" evidence="10">
    <location>
        <position position="1"/>
    </location>
</feature>
<gene>
    <name evidence="10" type="ORF">HYY65_14630</name>
</gene>
<comment type="caution">
    <text evidence="10">The sequence shown here is derived from an EMBL/GenBank/DDBJ whole genome shotgun (WGS) entry which is preliminary data.</text>
</comment>
<keyword evidence="5 8" id="KW-0663">Pyridoxal phosphate</keyword>
<evidence type="ECO:0000256" key="5">
    <source>
        <dbReference type="ARBA" id="ARBA00022898"/>
    </source>
</evidence>
<evidence type="ECO:0000256" key="6">
    <source>
        <dbReference type="ARBA" id="ARBA00050776"/>
    </source>
</evidence>
<comment type="catalytic activity">
    <reaction evidence="6 8">
        <text>(sulfur carrier)-H + L-cysteine = (sulfur carrier)-SH + L-alanine</text>
        <dbReference type="Rhea" id="RHEA:43892"/>
        <dbReference type="Rhea" id="RHEA-COMP:14737"/>
        <dbReference type="Rhea" id="RHEA-COMP:14739"/>
        <dbReference type="ChEBI" id="CHEBI:29917"/>
        <dbReference type="ChEBI" id="CHEBI:35235"/>
        <dbReference type="ChEBI" id="CHEBI:57972"/>
        <dbReference type="ChEBI" id="CHEBI:64428"/>
        <dbReference type="EC" id="2.8.1.7"/>
    </reaction>
</comment>
<dbReference type="PANTHER" id="PTHR43586:SF8">
    <property type="entry name" value="CYSTEINE DESULFURASE 1, CHLOROPLASTIC"/>
    <property type="match status" value="1"/>
</dbReference>
<dbReference type="EC" id="2.8.1.7" evidence="3 8"/>
<dbReference type="Pfam" id="PF00266">
    <property type="entry name" value="Aminotran_5"/>
    <property type="match status" value="1"/>
</dbReference>
<dbReference type="PANTHER" id="PTHR43586">
    <property type="entry name" value="CYSTEINE DESULFURASE"/>
    <property type="match status" value="1"/>
</dbReference>
<proteinExistence type="inferred from homology"/>
<dbReference type="InterPro" id="IPR000192">
    <property type="entry name" value="Aminotrans_V_dom"/>
</dbReference>
<protein>
    <recommendedName>
        <fullName evidence="3 8">Cysteine desulfurase</fullName>
        <ecNumber evidence="3 8">2.8.1.7</ecNumber>
    </recommendedName>
</protein>
<dbReference type="EMBL" id="JACPSX010000281">
    <property type="protein sequence ID" value="MBI3016261.1"/>
    <property type="molecule type" value="Genomic_DNA"/>
</dbReference>
<evidence type="ECO:0000256" key="1">
    <source>
        <dbReference type="ARBA" id="ARBA00001933"/>
    </source>
</evidence>
<dbReference type="InterPro" id="IPR010970">
    <property type="entry name" value="Cys_dSase_SufS"/>
</dbReference>
<keyword evidence="4 8" id="KW-0808">Transferase</keyword>
<dbReference type="Gene3D" id="3.90.1150.10">
    <property type="entry name" value="Aspartate Aminotransferase, domain 1"/>
    <property type="match status" value="1"/>
</dbReference>
<name>A0A932GSB6_UNCTE</name>
<evidence type="ECO:0000259" key="9">
    <source>
        <dbReference type="Pfam" id="PF00266"/>
    </source>
</evidence>
<dbReference type="AlphaFoldDB" id="A0A932GSB6"/>
<comment type="function">
    <text evidence="8">Catalyzes the removal of elemental sulfur and selenium atoms from L-cysteine, L-cystine, L-selenocysteine, and L-selenocystine to produce L-alanine.</text>
</comment>
<dbReference type="NCBIfam" id="TIGR01979">
    <property type="entry name" value="sufS"/>
    <property type="match status" value="1"/>
</dbReference>
<evidence type="ECO:0000256" key="3">
    <source>
        <dbReference type="ARBA" id="ARBA00012239"/>
    </source>
</evidence>
<dbReference type="SUPFAM" id="SSF53383">
    <property type="entry name" value="PLP-dependent transferases"/>
    <property type="match status" value="1"/>
</dbReference>
<evidence type="ECO:0000256" key="4">
    <source>
        <dbReference type="ARBA" id="ARBA00022679"/>
    </source>
</evidence>
<evidence type="ECO:0000313" key="10">
    <source>
        <dbReference type="EMBL" id="MBI3016261.1"/>
    </source>
</evidence>
<sequence>LSEKATQDYEAARAKVRRFLNTAQDREIIFVRGATEGINLVARTYGRTAVKAQDEIILSVMEHHSNIVPWQMLCEEKGAVLRVIPINDAGELLLDEYEKLLNPRTKLVSIVHISNALGTINPVKQITQMAHDRGVPVLVDGAQAVPHLAVDVRELNCDFYIFSGHKLFGPTGIGILCGKAGLLEDMPPYQGGGDMISSVTFEKTLYNALPYKFEAGTPHIAGGIGLGAAIDYLNGIGMERIAAYEQELLAYATEALSAIPGLKIIGTAKEKAGVLSFVLDGIHPHDIGTILDHEGVAIRAGHHCAMPLMQRYGVPAIARASLAFYNTKEEIDALVRGLHKVKEVFA</sequence>
<organism evidence="10 11">
    <name type="scientific">Tectimicrobiota bacterium</name>
    <dbReference type="NCBI Taxonomy" id="2528274"/>
    <lineage>
        <taxon>Bacteria</taxon>
        <taxon>Pseudomonadati</taxon>
        <taxon>Nitrospinota/Tectimicrobiota group</taxon>
        <taxon>Candidatus Tectimicrobiota</taxon>
    </lineage>
</organism>
<dbReference type="CDD" id="cd06453">
    <property type="entry name" value="SufS_like"/>
    <property type="match status" value="1"/>
</dbReference>
<dbReference type="GO" id="GO:0031071">
    <property type="term" value="F:cysteine desulfurase activity"/>
    <property type="evidence" value="ECO:0007669"/>
    <property type="project" value="UniProtKB-UniRule"/>
</dbReference>
<comment type="cofactor">
    <cofactor evidence="1 7">
        <name>pyridoxal 5'-phosphate</name>
        <dbReference type="ChEBI" id="CHEBI:597326"/>
    </cofactor>
</comment>
<evidence type="ECO:0000256" key="2">
    <source>
        <dbReference type="ARBA" id="ARBA00010447"/>
    </source>
</evidence>
<evidence type="ECO:0000313" key="11">
    <source>
        <dbReference type="Proteomes" id="UP000741360"/>
    </source>
</evidence>
<reference evidence="10" key="1">
    <citation type="submission" date="2020-07" db="EMBL/GenBank/DDBJ databases">
        <title>Huge and variable diversity of episymbiotic CPR bacteria and DPANN archaea in groundwater ecosystems.</title>
        <authorList>
            <person name="He C.Y."/>
            <person name="Keren R."/>
            <person name="Whittaker M."/>
            <person name="Farag I.F."/>
            <person name="Doudna J."/>
            <person name="Cate J.H.D."/>
            <person name="Banfield J.F."/>
        </authorList>
    </citation>
    <scope>NUCLEOTIDE SEQUENCE</scope>
    <source>
        <strain evidence="10">NC_groundwater_717_Ag_S-0.2um_59_8</strain>
    </source>
</reference>
<dbReference type="Gene3D" id="3.40.640.10">
    <property type="entry name" value="Type I PLP-dependent aspartate aminotransferase-like (Major domain)"/>
    <property type="match status" value="1"/>
</dbReference>
<dbReference type="InterPro" id="IPR015421">
    <property type="entry name" value="PyrdxlP-dep_Trfase_major"/>
</dbReference>
<dbReference type="GO" id="GO:0006534">
    <property type="term" value="P:cysteine metabolic process"/>
    <property type="evidence" value="ECO:0007669"/>
    <property type="project" value="UniProtKB-UniRule"/>
</dbReference>